<proteinExistence type="predicted"/>
<feature type="compositionally biased region" description="Polar residues" evidence="1">
    <location>
        <begin position="129"/>
        <end position="141"/>
    </location>
</feature>
<dbReference type="EMBL" id="JAUEPU010000008">
    <property type="protein sequence ID" value="KAK0499982.1"/>
    <property type="molecule type" value="Genomic_DNA"/>
</dbReference>
<evidence type="ECO:0000313" key="3">
    <source>
        <dbReference type="Proteomes" id="UP001175228"/>
    </source>
</evidence>
<comment type="caution">
    <text evidence="2">The sequence shown here is derived from an EMBL/GenBank/DDBJ whole genome shotgun (WGS) entry which is preliminary data.</text>
</comment>
<feature type="compositionally biased region" description="Low complexity" evidence="1">
    <location>
        <begin position="91"/>
        <end position="106"/>
    </location>
</feature>
<protein>
    <submittedName>
        <fullName evidence="2">Uncharacterized protein</fullName>
    </submittedName>
</protein>
<evidence type="ECO:0000313" key="2">
    <source>
        <dbReference type="EMBL" id="KAK0499982.1"/>
    </source>
</evidence>
<gene>
    <name evidence="2" type="ORF">EDD18DRAFT_1147908</name>
</gene>
<organism evidence="2 3">
    <name type="scientific">Armillaria luteobubalina</name>
    <dbReference type="NCBI Taxonomy" id="153913"/>
    <lineage>
        <taxon>Eukaryota</taxon>
        <taxon>Fungi</taxon>
        <taxon>Dikarya</taxon>
        <taxon>Basidiomycota</taxon>
        <taxon>Agaricomycotina</taxon>
        <taxon>Agaricomycetes</taxon>
        <taxon>Agaricomycetidae</taxon>
        <taxon>Agaricales</taxon>
        <taxon>Marasmiineae</taxon>
        <taxon>Physalacriaceae</taxon>
        <taxon>Armillaria</taxon>
    </lineage>
</organism>
<name>A0AA39QBR7_9AGAR</name>
<evidence type="ECO:0000256" key="1">
    <source>
        <dbReference type="SAM" id="MobiDB-lite"/>
    </source>
</evidence>
<dbReference type="Proteomes" id="UP001175228">
    <property type="component" value="Unassembled WGS sequence"/>
</dbReference>
<accession>A0AA39QBR7</accession>
<keyword evidence="3" id="KW-1185">Reference proteome</keyword>
<feature type="compositionally biased region" description="Polar residues" evidence="1">
    <location>
        <begin position="181"/>
        <end position="190"/>
    </location>
</feature>
<feature type="compositionally biased region" description="Low complexity" evidence="1">
    <location>
        <begin position="160"/>
        <end position="180"/>
    </location>
</feature>
<feature type="region of interest" description="Disordered" evidence="1">
    <location>
        <begin position="51"/>
        <end position="198"/>
    </location>
</feature>
<sequence>MSRWSQYNEDSCRLPEGFRRIGFDADTKRYTFSDKRGRLYQSASGEEYGTLTPIVSTSTSRPEAFYSDRQKPKVSVSTTPAAKTFHDFLPSSAITSPSSSSGRNSLSPPPSARFVDAARRAALPKMQGVVQSLRRSTTSAHKSSHPQYDEERRGLLRIPSTSTTASSVSASTVGRSKSSATQRSQYQYTKTHSRKSSV</sequence>
<reference evidence="2" key="1">
    <citation type="submission" date="2023-06" db="EMBL/GenBank/DDBJ databases">
        <authorList>
            <consortium name="Lawrence Berkeley National Laboratory"/>
            <person name="Ahrendt S."/>
            <person name="Sahu N."/>
            <person name="Indic B."/>
            <person name="Wong-Bajracharya J."/>
            <person name="Merenyi Z."/>
            <person name="Ke H.-M."/>
            <person name="Monk M."/>
            <person name="Kocsube S."/>
            <person name="Drula E."/>
            <person name="Lipzen A."/>
            <person name="Balint B."/>
            <person name="Henrissat B."/>
            <person name="Andreopoulos B."/>
            <person name="Martin F.M."/>
            <person name="Harder C.B."/>
            <person name="Rigling D."/>
            <person name="Ford K.L."/>
            <person name="Foster G.D."/>
            <person name="Pangilinan J."/>
            <person name="Papanicolaou A."/>
            <person name="Barry K."/>
            <person name="LaButti K."/>
            <person name="Viragh M."/>
            <person name="Koriabine M."/>
            <person name="Yan M."/>
            <person name="Riley R."/>
            <person name="Champramary S."/>
            <person name="Plett K.L."/>
            <person name="Tsai I.J."/>
            <person name="Slot J."/>
            <person name="Sipos G."/>
            <person name="Plett J."/>
            <person name="Nagy L.G."/>
            <person name="Grigoriev I.V."/>
        </authorList>
    </citation>
    <scope>NUCLEOTIDE SEQUENCE</scope>
    <source>
        <strain evidence="2">HWK02</strain>
    </source>
</reference>
<dbReference type="AlphaFoldDB" id="A0AA39QBR7"/>